<evidence type="ECO:0000256" key="6">
    <source>
        <dbReference type="ARBA" id="ARBA00023136"/>
    </source>
</evidence>
<feature type="transmembrane region" description="Helical" evidence="7">
    <location>
        <begin position="73"/>
        <end position="100"/>
    </location>
</feature>
<feature type="transmembrane region" description="Helical" evidence="7">
    <location>
        <begin position="112"/>
        <end position="139"/>
    </location>
</feature>
<evidence type="ECO:0000313" key="9">
    <source>
        <dbReference type="EMBL" id="MDO1585512.1"/>
    </source>
</evidence>
<accession>A0ABT8T466</accession>
<evidence type="ECO:0000256" key="1">
    <source>
        <dbReference type="ARBA" id="ARBA00004651"/>
    </source>
</evidence>
<feature type="transmembrane region" description="Helical" evidence="7">
    <location>
        <begin position="145"/>
        <end position="166"/>
    </location>
</feature>
<evidence type="ECO:0000256" key="4">
    <source>
        <dbReference type="ARBA" id="ARBA00022692"/>
    </source>
</evidence>
<dbReference type="PANTHER" id="PTHR43744">
    <property type="entry name" value="ABC TRANSPORTER PERMEASE PROTEIN MG189-RELATED-RELATED"/>
    <property type="match status" value="1"/>
</dbReference>
<dbReference type="EMBL" id="JAUKWQ010000016">
    <property type="protein sequence ID" value="MDO1585512.1"/>
    <property type="molecule type" value="Genomic_DNA"/>
</dbReference>
<keyword evidence="10" id="KW-1185">Reference proteome</keyword>
<reference evidence="9" key="2">
    <citation type="submission" date="2023-07" db="EMBL/GenBank/DDBJ databases">
        <authorList>
            <person name="Sun H."/>
        </authorList>
    </citation>
    <scope>NUCLEOTIDE SEQUENCE</scope>
    <source>
        <strain evidence="9">05753</strain>
    </source>
</reference>
<feature type="domain" description="ABC transmembrane type-1" evidence="8">
    <location>
        <begin position="77"/>
        <end position="267"/>
    </location>
</feature>
<evidence type="ECO:0000256" key="7">
    <source>
        <dbReference type="RuleBase" id="RU363032"/>
    </source>
</evidence>
<evidence type="ECO:0000256" key="3">
    <source>
        <dbReference type="ARBA" id="ARBA00022475"/>
    </source>
</evidence>
<dbReference type="InterPro" id="IPR035906">
    <property type="entry name" value="MetI-like_sf"/>
</dbReference>
<keyword evidence="5 7" id="KW-1133">Transmembrane helix</keyword>
<feature type="transmembrane region" description="Helical" evidence="7">
    <location>
        <begin position="187"/>
        <end position="209"/>
    </location>
</feature>
<keyword evidence="4 7" id="KW-0812">Transmembrane</keyword>
<dbReference type="PANTHER" id="PTHR43744:SF12">
    <property type="entry name" value="ABC TRANSPORTER PERMEASE PROTEIN MG189-RELATED"/>
    <property type="match status" value="1"/>
</dbReference>
<feature type="transmembrane region" description="Helical" evidence="7">
    <location>
        <begin position="246"/>
        <end position="267"/>
    </location>
</feature>
<comment type="caution">
    <text evidence="9">The sequence shown here is derived from an EMBL/GenBank/DDBJ whole genome shotgun (WGS) entry which is preliminary data.</text>
</comment>
<name>A0ABT8T466_9HYPH</name>
<dbReference type="PROSITE" id="PS50928">
    <property type="entry name" value="ABC_TM1"/>
    <property type="match status" value="1"/>
</dbReference>
<dbReference type="Proteomes" id="UP001169006">
    <property type="component" value="Unassembled WGS sequence"/>
</dbReference>
<reference evidence="9" key="1">
    <citation type="journal article" date="2015" name="Int. J. Syst. Evol. Microbiol.">
        <title>Rhizobium oryzicola sp. nov., potential plant-growth-promoting endophytic bacteria isolated from rice roots.</title>
        <authorList>
            <person name="Zhang X.X."/>
            <person name="Gao J.S."/>
            <person name="Cao Y.H."/>
            <person name="Sheirdil R.A."/>
            <person name="Wang X.C."/>
            <person name="Zhang L."/>
        </authorList>
    </citation>
    <scope>NUCLEOTIDE SEQUENCE</scope>
    <source>
        <strain evidence="9">05753</strain>
    </source>
</reference>
<keyword evidence="2 7" id="KW-0813">Transport</keyword>
<dbReference type="Gene3D" id="1.10.3720.10">
    <property type="entry name" value="MetI-like"/>
    <property type="match status" value="1"/>
</dbReference>
<dbReference type="InterPro" id="IPR000515">
    <property type="entry name" value="MetI-like"/>
</dbReference>
<proteinExistence type="inferred from homology"/>
<dbReference type="CDD" id="cd06261">
    <property type="entry name" value="TM_PBP2"/>
    <property type="match status" value="1"/>
</dbReference>
<comment type="subcellular location">
    <subcellularLocation>
        <location evidence="1 7">Cell membrane</location>
        <topology evidence="1 7">Multi-pass membrane protein</topology>
    </subcellularLocation>
</comment>
<dbReference type="SUPFAM" id="SSF161098">
    <property type="entry name" value="MetI-like"/>
    <property type="match status" value="1"/>
</dbReference>
<evidence type="ECO:0000256" key="5">
    <source>
        <dbReference type="ARBA" id="ARBA00022989"/>
    </source>
</evidence>
<gene>
    <name evidence="9" type="ORF">Q2T52_25785</name>
</gene>
<comment type="similarity">
    <text evidence="7">Belongs to the binding-protein-dependent transport system permease family.</text>
</comment>
<evidence type="ECO:0000313" key="10">
    <source>
        <dbReference type="Proteomes" id="UP001169006"/>
    </source>
</evidence>
<dbReference type="Pfam" id="PF00528">
    <property type="entry name" value="BPD_transp_1"/>
    <property type="match status" value="1"/>
</dbReference>
<organism evidence="9 10">
    <name type="scientific">Rhizobium oryzicola</name>
    <dbReference type="NCBI Taxonomy" id="1232668"/>
    <lineage>
        <taxon>Bacteria</taxon>
        <taxon>Pseudomonadati</taxon>
        <taxon>Pseudomonadota</taxon>
        <taxon>Alphaproteobacteria</taxon>
        <taxon>Hyphomicrobiales</taxon>
        <taxon>Rhizobiaceae</taxon>
        <taxon>Rhizobium/Agrobacterium group</taxon>
        <taxon>Rhizobium</taxon>
    </lineage>
</organism>
<dbReference type="RefSeq" id="WP_302079839.1">
    <property type="nucleotide sequence ID" value="NZ_JAUKWQ010000016.1"/>
</dbReference>
<sequence>MSVSRKTTAALTRSAMRHILLMTIAAFALLPFAVMVSTSLKPADEIFSDSVRWWPHKLAFVENYNQALSTAPLALYLLNGVIVTLAIFFLQVLVSLPAAYALAKLRFIGRRIAFCFVLFCLLIPYHAIAVPLFIMLYFVDLLDSYSALVLPFTISVFGIFLMRQFFMGVPDDLVDAARMDGLSELSIVWRVMLPAAIPALTAFGVFSIVAHWNDYFWPLIAVSSDGYFTPPLGVMAFRNAEAGTNFGPLMAAATIIVAPLIALFLLAQRRFIEGIAFTGIK</sequence>
<protein>
    <submittedName>
        <fullName evidence="9">Carbohydrate ABC transporter permease</fullName>
    </submittedName>
</protein>
<evidence type="ECO:0000259" key="8">
    <source>
        <dbReference type="PROSITE" id="PS50928"/>
    </source>
</evidence>
<keyword evidence="3" id="KW-1003">Cell membrane</keyword>
<evidence type="ECO:0000256" key="2">
    <source>
        <dbReference type="ARBA" id="ARBA00022448"/>
    </source>
</evidence>
<keyword evidence="6 7" id="KW-0472">Membrane</keyword>